<gene>
    <name evidence="1" type="ORF">VNO77_12183</name>
</gene>
<comment type="caution">
    <text evidence="1">The sequence shown here is derived from an EMBL/GenBank/DDBJ whole genome shotgun (WGS) entry which is preliminary data.</text>
</comment>
<proteinExistence type="predicted"/>
<dbReference type="EMBL" id="JAYMYQ010000003">
    <property type="protein sequence ID" value="KAK7343436.1"/>
    <property type="molecule type" value="Genomic_DNA"/>
</dbReference>
<evidence type="ECO:0000313" key="1">
    <source>
        <dbReference type="EMBL" id="KAK7343436.1"/>
    </source>
</evidence>
<keyword evidence="2" id="KW-1185">Reference proteome</keyword>
<sequence>MRGEWKWTFSNLAKAVFSFRVQRAAQVYVTTKRKPIHFDNLPTSEFSTCLDPANVYIDGPVYNESNNGPDCEEWRNIGPFILLVFSPSCSSLNKIKEAAAEWKQKHTYKYVKLIAIIYGLELVCNNGDGVCHCDPKLAITWFLRIVKTDTKMHYLEHETSSD</sequence>
<name>A0AAN9LX23_CANGL</name>
<accession>A0AAN9LX23</accession>
<dbReference type="Proteomes" id="UP001367508">
    <property type="component" value="Unassembled WGS sequence"/>
</dbReference>
<evidence type="ECO:0000313" key="2">
    <source>
        <dbReference type="Proteomes" id="UP001367508"/>
    </source>
</evidence>
<reference evidence="1 2" key="1">
    <citation type="submission" date="2024-01" db="EMBL/GenBank/DDBJ databases">
        <title>The genomes of 5 underutilized Papilionoideae crops provide insights into root nodulation and disease resistanc.</title>
        <authorList>
            <person name="Jiang F."/>
        </authorList>
    </citation>
    <scope>NUCLEOTIDE SEQUENCE [LARGE SCALE GENOMIC DNA]</scope>
    <source>
        <strain evidence="1">LVBAO_FW01</strain>
        <tissue evidence="1">Leaves</tissue>
    </source>
</reference>
<dbReference type="AlphaFoldDB" id="A0AAN9LX23"/>
<organism evidence="1 2">
    <name type="scientific">Canavalia gladiata</name>
    <name type="common">Sword bean</name>
    <name type="synonym">Dolichos gladiatus</name>
    <dbReference type="NCBI Taxonomy" id="3824"/>
    <lineage>
        <taxon>Eukaryota</taxon>
        <taxon>Viridiplantae</taxon>
        <taxon>Streptophyta</taxon>
        <taxon>Embryophyta</taxon>
        <taxon>Tracheophyta</taxon>
        <taxon>Spermatophyta</taxon>
        <taxon>Magnoliopsida</taxon>
        <taxon>eudicotyledons</taxon>
        <taxon>Gunneridae</taxon>
        <taxon>Pentapetalae</taxon>
        <taxon>rosids</taxon>
        <taxon>fabids</taxon>
        <taxon>Fabales</taxon>
        <taxon>Fabaceae</taxon>
        <taxon>Papilionoideae</taxon>
        <taxon>50 kb inversion clade</taxon>
        <taxon>NPAAA clade</taxon>
        <taxon>indigoferoid/millettioid clade</taxon>
        <taxon>Phaseoleae</taxon>
        <taxon>Canavalia</taxon>
    </lineage>
</organism>
<protein>
    <submittedName>
        <fullName evidence="1">Uncharacterized protein</fullName>
    </submittedName>
</protein>